<organism evidence="7 8">
    <name type="scientific">Brachionus calyciflorus</name>
    <dbReference type="NCBI Taxonomy" id="104777"/>
    <lineage>
        <taxon>Eukaryota</taxon>
        <taxon>Metazoa</taxon>
        <taxon>Spiralia</taxon>
        <taxon>Gnathifera</taxon>
        <taxon>Rotifera</taxon>
        <taxon>Eurotatoria</taxon>
        <taxon>Monogononta</taxon>
        <taxon>Pseudotrocha</taxon>
        <taxon>Ploima</taxon>
        <taxon>Brachionidae</taxon>
        <taxon>Brachionus</taxon>
    </lineage>
</organism>
<comment type="caution">
    <text evidence="7">The sequence shown here is derived from an EMBL/GenBank/DDBJ whole genome shotgun (WGS) entry which is preliminary data.</text>
</comment>
<dbReference type="PANTHER" id="PTHR22911">
    <property type="entry name" value="ACYL-MALONYL CONDENSING ENZYME-RELATED"/>
    <property type="match status" value="1"/>
</dbReference>
<keyword evidence="8" id="KW-1185">Reference proteome</keyword>
<feature type="transmembrane region" description="Helical" evidence="5">
    <location>
        <begin position="287"/>
        <end position="308"/>
    </location>
</feature>
<evidence type="ECO:0000256" key="5">
    <source>
        <dbReference type="SAM" id="Phobius"/>
    </source>
</evidence>
<feature type="transmembrane region" description="Helical" evidence="5">
    <location>
        <begin position="384"/>
        <end position="404"/>
    </location>
</feature>
<accession>A0A814DS72</accession>
<dbReference type="AlphaFoldDB" id="A0A814DS72"/>
<gene>
    <name evidence="7" type="ORF">OXX778_LOCUS14368</name>
</gene>
<evidence type="ECO:0000256" key="1">
    <source>
        <dbReference type="ARBA" id="ARBA00004141"/>
    </source>
</evidence>
<reference evidence="7" key="1">
    <citation type="submission" date="2021-02" db="EMBL/GenBank/DDBJ databases">
        <authorList>
            <person name="Nowell W R."/>
        </authorList>
    </citation>
    <scope>NUCLEOTIDE SEQUENCE</scope>
    <source>
        <strain evidence="7">Ploen Becks lab</strain>
    </source>
</reference>
<sequence length="446" mass="51006">MSLRSKHNSEKNNDEDSFIEFGEFAIISASKASLHYHSYNELNQSNYFSRKNDPISNELLDAKIDLPISLNEKNTLFSSFKKSIFLPYRGYFYSLLSAFLYSLAQVLLKRSKWLSGSDHSTIRYTTTFIVMIIYMKCNKLDLAGPKKEFNLILIRGLLGSFALISFYFAFMFINPSDVVSLSHSSIVITALISRIFLKEKLTLAHILSIFLTAIGVMFISKPSFLFQIENEILNTSLNNDTDFVILETSSSYKLGMGIAMTFLCSLFTGLVYLVLKKLSNSKVHWSYSTICVSWFGLPLSIALSMTLIQLGYYHQNIGAEKHDLPMDIFYSLIASFLSLLGQILLNISFKYEDATKIAIIRTIDVFFSFLLQYLVLSIPIDTLSIFGAMFILVGTFFILLFRLIESKYEKYKIRRQEVDIMTNDQTGKPKKKSIKSVLVKLVFFKF</sequence>
<dbReference type="Proteomes" id="UP000663879">
    <property type="component" value="Unassembled WGS sequence"/>
</dbReference>
<keyword evidence="2 5" id="KW-0812">Transmembrane</keyword>
<evidence type="ECO:0000256" key="2">
    <source>
        <dbReference type="ARBA" id="ARBA00022692"/>
    </source>
</evidence>
<protein>
    <recommendedName>
        <fullName evidence="6">EamA domain-containing protein</fullName>
    </recommendedName>
</protein>
<evidence type="ECO:0000313" key="8">
    <source>
        <dbReference type="Proteomes" id="UP000663879"/>
    </source>
</evidence>
<feature type="transmembrane region" description="Helical" evidence="5">
    <location>
        <begin position="328"/>
        <end position="347"/>
    </location>
</feature>
<dbReference type="Gene3D" id="1.10.3730.20">
    <property type="match status" value="1"/>
</dbReference>
<feature type="transmembrane region" description="Helical" evidence="5">
    <location>
        <begin position="149"/>
        <end position="173"/>
    </location>
</feature>
<name>A0A814DS72_9BILA</name>
<evidence type="ECO:0000313" key="7">
    <source>
        <dbReference type="EMBL" id="CAF0959453.1"/>
    </source>
</evidence>
<dbReference type="InterPro" id="IPR037185">
    <property type="entry name" value="EmrE-like"/>
</dbReference>
<feature type="domain" description="EamA" evidence="6">
    <location>
        <begin position="256"/>
        <end position="399"/>
    </location>
</feature>
<dbReference type="OrthoDB" id="306876at2759"/>
<feature type="transmembrane region" description="Helical" evidence="5">
    <location>
        <begin position="179"/>
        <end position="197"/>
    </location>
</feature>
<feature type="transmembrane region" description="Helical" evidence="5">
    <location>
        <begin position="254"/>
        <end position="275"/>
    </location>
</feature>
<comment type="subcellular location">
    <subcellularLocation>
        <location evidence="1">Membrane</location>
        <topology evidence="1">Multi-pass membrane protein</topology>
    </subcellularLocation>
</comment>
<evidence type="ECO:0000259" key="6">
    <source>
        <dbReference type="Pfam" id="PF00892"/>
    </source>
</evidence>
<feature type="domain" description="EamA" evidence="6">
    <location>
        <begin position="89"/>
        <end position="220"/>
    </location>
</feature>
<proteinExistence type="predicted"/>
<dbReference type="GO" id="GO:0016020">
    <property type="term" value="C:membrane"/>
    <property type="evidence" value="ECO:0007669"/>
    <property type="project" value="UniProtKB-SubCell"/>
</dbReference>
<evidence type="ECO:0000256" key="3">
    <source>
        <dbReference type="ARBA" id="ARBA00022989"/>
    </source>
</evidence>
<feature type="transmembrane region" description="Helical" evidence="5">
    <location>
        <begin position="120"/>
        <end position="137"/>
    </location>
</feature>
<dbReference type="Pfam" id="PF00892">
    <property type="entry name" value="EamA"/>
    <property type="match status" value="2"/>
</dbReference>
<dbReference type="SUPFAM" id="SSF103481">
    <property type="entry name" value="Multidrug resistance efflux transporter EmrE"/>
    <property type="match status" value="2"/>
</dbReference>
<feature type="transmembrane region" description="Helical" evidence="5">
    <location>
        <begin position="202"/>
        <end position="220"/>
    </location>
</feature>
<dbReference type="PANTHER" id="PTHR22911:SF6">
    <property type="entry name" value="SOLUTE CARRIER FAMILY 35 MEMBER G1"/>
    <property type="match status" value="1"/>
</dbReference>
<keyword evidence="4 5" id="KW-0472">Membrane</keyword>
<feature type="transmembrane region" description="Helical" evidence="5">
    <location>
        <begin position="359"/>
        <end position="378"/>
    </location>
</feature>
<keyword evidence="3 5" id="KW-1133">Transmembrane helix</keyword>
<evidence type="ECO:0000256" key="4">
    <source>
        <dbReference type="ARBA" id="ARBA00023136"/>
    </source>
</evidence>
<feature type="transmembrane region" description="Helical" evidence="5">
    <location>
        <begin position="90"/>
        <end position="108"/>
    </location>
</feature>
<dbReference type="InterPro" id="IPR000620">
    <property type="entry name" value="EamA_dom"/>
</dbReference>
<dbReference type="EMBL" id="CAJNOC010002947">
    <property type="protein sequence ID" value="CAF0959453.1"/>
    <property type="molecule type" value="Genomic_DNA"/>
</dbReference>